<feature type="transmembrane region" description="Helical" evidence="10">
    <location>
        <begin position="152"/>
        <end position="174"/>
    </location>
</feature>
<evidence type="ECO:0000313" key="11">
    <source>
        <dbReference type="EMBL" id="KLO09465.1"/>
    </source>
</evidence>
<feature type="transmembrane region" description="Helical" evidence="10">
    <location>
        <begin position="6"/>
        <end position="26"/>
    </location>
</feature>
<dbReference type="InterPro" id="IPR001499">
    <property type="entry name" value="GPCR_STE3"/>
</dbReference>
<evidence type="ECO:0000256" key="2">
    <source>
        <dbReference type="ARBA" id="ARBA00011085"/>
    </source>
</evidence>
<evidence type="ECO:0000256" key="5">
    <source>
        <dbReference type="ARBA" id="ARBA00022989"/>
    </source>
</evidence>
<evidence type="ECO:0008006" key="13">
    <source>
        <dbReference type="Google" id="ProtNLM"/>
    </source>
</evidence>
<proteinExistence type="inferred from homology"/>
<name>A0A0H2RCA3_9AGAM</name>
<feature type="transmembrane region" description="Helical" evidence="10">
    <location>
        <begin position="109"/>
        <end position="132"/>
    </location>
</feature>
<dbReference type="Gene3D" id="1.20.1070.10">
    <property type="entry name" value="Rhodopsin 7-helix transmembrane proteins"/>
    <property type="match status" value="1"/>
</dbReference>
<dbReference type="GO" id="GO:0000750">
    <property type="term" value="P:pheromone-dependent signal transduction involved in conjugation with cellular fusion"/>
    <property type="evidence" value="ECO:0007669"/>
    <property type="project" value="TreeGrafter"/>
</dbReference>
<dbReference type="PANTHER" id="PTHR28097">
    <property type="entry name" value="PHEROMONE A FACTOR RECEPTOR"/>
    <property type="match status" value="1"/>
</dbReference>
<keyword evidence="6" id="KW-0297">G-protein coupled receptor</keyword>
<evidence type="ECO:0000256" key="1">
    <source>
        <dbReference type="ARBA" id="ARBA00004141"/>
    </source>
</evidence>
<keyword evidence="5 10" id="KW-1133">Transmembrane helix</keyword>
<evidence type="ECO:0000256" key="3">
    <source>
        <dbReference type="ARBA" id="ARBA00022507"/>
    </source>
</evidence>
<keyword evidence="7 10" id="KW-0472">Membrane</keyword>
<evidence type="ECO:0000256" key="9">
    <source>
        <dbReference type="ARBA" id="ARBA00023224"/>
    </source>
</evidence>
<dbReference type="PRINTS" id="PR00899">
    <property type="entry name" value="GPCRSTE3"/>
</dbReference>
<dbReference type="GO" id="GO:0004932">
    <property type="term" value="F:mating-type factor pheromone receptor activity"/>
    <property type="evidence" value="ECO:0007669"/>
    <property type="project" value="InterPro"/>
</dbReference>
<dbReference type="Proteomes" id="UP000053477">
    <property type="component" value="Unassembled WGS sequence"/>
</dbReference>
<evidence type="ECO:0000256" key="7">
    <source>
        <dbReference type="ARBA" id="ARBA00023136"/>
    </source>
</evidence>
<dbReference type="AlphaFoldDB" id="A0A0H2RCA3"/>
<reference evidence="11 12" key="1">
    <citation type="submission" date="2015-04" db="EMBL/GenBank/DDBJ databases">
        <title>Complete genome sequence of Schizopora paradoxa KUC8140, a cosmopolitan wood degrader in East Asia.</title>
        <authorList>
            <consortium name="DOE Joint Genome Institute"/>
            <person name="Min B."/>
            <person name="Park H."/>
            <person name="Jang Y."/>
            <person name="Kim J.-J."/>
            <person name="Kim K.H."/>
            <person name="Pangilinan J."/>
            <person name="Lipzen A."/>
            <person name="Riley R."/>
            <person name="Grigoriev I.V."/>
            <person name="Spatafora J.W."/>
            <person name="Choi I.-G."/>
        </authorList>
    </citation>
    <scope>NUCLEOTIDE SEQUENCE [LARGE SCALE GENOMIC DNA]</scope>
    <source>
        <strain evidence="11 12">KUC8140</strain>
    </source>
</reference>
<protein>
    <recommendedName>
        <fullName evidence="13">Fungal pheromone STE3G-protein-coupled receptor</fullName>
    </recommendedName>
</protein>
<keyword evidence="9" id="KW-0807">Transducer</keyword>
<dbReference type="Pfam" id="PF02076">
    <property type="entry name" value="STE3"/>
    <property type="match status" value="1"/>
</dbReference>
<evidence type="ECO:0000256" key="6">
    <source>
        <dbReference type="ARBA" id="ARBA00023040"/>
    </source>
</evidence>
<keyword evidence="8" id="KW-0675">Receptor</keyword>
<feature type="transmembrane region" description="Helical" evidence="10">
    <location>
        <begin position="207"/>
        <end position="227"/>
    </location>
</feature>
<comment type="subcellular location">
    <subcellularLocation>
        <location evidence="1">Membrane</location>
        <topology evidence="1">Multi-pass membrane protein</topology>
    </subcellularLocation>
</comment>
<gene>
    <name evidence="11" type="ORF">SCHPADRAFT_565461</name>
</gene>
<keyword evidence="4 10" id="KW-0812">Transmembrane</keyword>
<organism evidence="11 12">
    <name type="scientific">Schizopora paradoxa</name>
    <dbReference type="NCBI Taxonomy" id="27342"/>
    <lineage>
        <taxon>Eukaryota</taxon>
        <taxon>Fungi</taxon>
        <taxon>Dikarya</taxon>
        <taxon>Basidiomycota</taxon>
        <taxon>Agaricomycotina</taxon>
        <taxon>Agaricomycetes</taxon>
        <taxon>Hymenochaetales</taxon>
        <taxon>Schizoporaceae</taxon>
        <taxon>Schizopora</taxon>
    </lineage>
</organism>
<dbReference type="EMBL" id="KQ086055">
    <property type="protein sequence ID" value="KLO09465.1"/>
    <property type="molecule type" value="Genomic_DNA"/>
</dbReference>
<dbReference type="OrthoDB" id="2874149at2759"/>
<comment type="similarity">
    <text evidence="2">Belongs to the G-protein coupled receptor 4 family.</text>
</comment>
<feature type="transmembrane region" description="Helical" evidence="10">
    <location>
        <begin position="287"/>
        <end position="303"/>
    </location>
</feature>
<dbReference type="PANTHER" id="PTHR28097:SF1">
    <property type="entry name" value="PHEROMONE A FACTOR RECEPTOR"/>
    <property type="match status" value="1"/>
</dbReference>
<sequence>MSHLTPFPITPIGNLIGVVLALLPLASNIRKFSLGVWGYAIWNALYCLQTCVNTIIWRHNLNVIAPVWCDIVTKIQVGSGVGLRACSFVMCVRLNRVVRQRAHSDFSRWTLLFEAFFVIGYPLIIMALQVIIQPVRFAIFEELGCIFQVYSYLSYLIYIGPYIVPSLCSVFLALRITRTLMRHHKEMNEIWSNHQDDHVTQNRYHRIILIACLDPFIGLAHVLATLASNSLQKTNNDLNHPYISWKFVHDGLGENLSGLSLSSVLQFPESYWGSWVTLTFFVKWDEWIYVFHTVIFFGVFGTTPEMRRNYRSVLWLLAEHLGYKRQRVSETETTSKILFKSGPGEVVGCRAGAKKK</sequence>
<dbReference type="InParanoid" id="A0A0H2RCA3"/>
<evidence type="ECO:0000256" key="10">
    <source>
        <dbReference type="SAM" id="Phobius"/>
    </source>
</evidence>
<keyword evidence="12" id="KW-1185">Reference proteome</keyword>
<evidence type="ECO:0000256" key="8">
    <source>
        <dbReference type="ARBA" id="ARBA00023170"/>
    </source>
</evidence>
<keyword evidence="3" id="KW-0589">Pheromone response</keyword>
<accession>A0A0H2RCA3</accession>
<evidence type="ECO:0000256" key="4">
    <source>
        <dbReference type="ARBA" id="ARBA00022692"/>
    </source>
</evidence>
<dbReference type="GO" id="GO:0005886">
    <property type="term" value="C:plasma membrane"/>
    <property type="evidence" value="ECO:0007669"/>
    <property type="project" value="TreeGrafter"/>
</dbReference>
<evidence type="ECO:0000313" key="12">
    <source>
        <dbReference type="Proteomes" id="UP000053477"/>
    </source>
</evidence>